<protein>
    <submittedName>
        <fullName evidence="1">Uncharacterized protein</fullName>
    </submittedName>
</protein>
<evidence type="ECO:0000313" key="1">
    <source>
        <dbReference type="EMBL" id="CEM28619.1"/>
    </source>
</evidence>
<dbReference type="EMBL" id="CDMY01000656">
    <property type="protein sequence ID" value="CEM28619.1"/>
    <property type="molecule type" value="Genomic_DNA"/>
</dbReference>
<dbReference type="AlphaFoldDB" id="A0A0G4GGQ4"/>
<sequence>MIHYKWVDVWQRSRLRKPYRLVSLFRVPYLDETGILTFTAAIVEHVKARAAIPHVWFKEDIIPLPPRFTYVNNGAEELFTRNRLTDDLVTDVFEPSEGTWDNPIRIEIDAPDILLDATRWVFSLFPHEKAASAPMAESEARQLTDGYLSLLLLPTTNDQAVRAPRHRPYTLLPEAM</sequence>
<accession>A0A0G4GGQ4</accession>
<dbReference type="InParanoid" id="A0A0G4GGQ4"/>
<name>A0A0G4GGQ4_VITBC</name>
<dbReference type="PhylomeDB" id="A0A0G4GGQ4"/>
<evidence type="ECO:0000313" key="2">
    <source>
        <dbReference type="Proteomes" id="UP000041254"/>
    </source>
</evidence>
<proteinExistence type="predicted"/>
<dbReference type="Proteomes" id="UP000041254">
    <property type="component" value="Unassembled WGS sequence"/>
</dbReference>
<organism evidence="1 2">
    <name type="scientific">Vitrella brassicaformis (strain CCMP3155)</name>
    <dbReference type="NCBI Taxonomy" id="1169540"/>
    <lineage>
        <taxon>Eukaryota</taxon>
        <taxon>Sar</taxon>
        <taxon>Alveolata</taxon>
        <taxon>Colpodellida</taxon>
        <taxon>Vitrellaceae</taxon>
        <taxon>Vitrella</taxon>
    </lineage>
</organism>
<gene>
    <name evidence="1" type="ORF">Vbra_17729</name>
</gene>
<keyword evidence="2" id="KW-1185">Reference proteome</keyword>
<dbReference type="VEuPathDB" id="CryptoDB:Vbra_17729"/>
<reference evidence="1 2" key="1">
    <citation type="submission" date="2014-11" db="EMBL/GenBank/DDBJ databases">
        <authorList>
            <person name="Zhu J."/>
            <person name="Qi W."/>
            <person name="Song R."/>
        </authorList>
    </citation>
    <scope>NUCLEOTIDE SEQUENCE [LARGE SCALE GENOMIC DNA]</scope>
</reference>